<keyword evidence="3 5" id="KW-1133">Transmembrane helix</keyword>
<proteinExistence type="predicted"/>
<dbReference type="GO" id="GO:0016020">
    <property type="term" value="C:membrane"/>
    <property type="evidence" value="ECO:0007669"/>
    <property type="project" value="UniProtKB-SubCell"/>
</dbReference>
<keyword evidence="4 5" id="KW-0472">Membrane</keyword>
<dbReference type="RefSeq" id="WP_087742638.1">
    <property type="nucleotide sequence ID" value="NZ_LT854705.1"/>
</dbReference>
<feature type="domain" description="GtrA/DPMS transmembrane" evidence="7">
    <location>
        <begin position="232"/>
        <end position="355"/>
    </location>
</feature>
<dbReference type="KEGG" id="lzy:LZ3411_2334"/>
<dbReference type="GO" id="GO:0006487">
    <property type="term" value="P:protein N-linked glycosylation"/>
    <property type="evidence" value="ECO:0007669"/>
    <property type="project" value="TreeGrafter"/>
</dbReference>
<dbReference type="EMBL" id="LT854705">
    <property type="protein sequence ID" value="SMS15384.1"/>
    <property type="molecule type" value="Genomic_DNA"/>
</dbReference>
<dbReference type="Gene3D" id="3.90.550.10">
    <property type="entry name" value="Spore Coat Polysaccharide Biosynthesis Protein SpsA, Chain A"/>
    <property type="match status" value="1"/>
</dbReference>
<dbReference type="CDD" id="cd04179">
    <property type="entry name" value="DPM_DPG-synthase_like"/>
    <property type="match status" value="1"/>
</dbReference>
<comment type="subcellular location">
    <subcellularLocation>
        <location evidence="1">Membrane</location>
        <topology evidence="1">Multi-pass membrane protein</topology>
    </subcellularLocation>
</comment>
<accession>A0A1Y6K4A8</accession>
<evidence type="ECO:0000259" key="6">
    <source>
        <dbReference type="Pfam" id="PF00535"/>
    </source>
</evidence>
<evidence type="ECO:0000256" key="3">
    <source>
        <dbReference type="ARBA" id="ARBA00022989"/>
    </source>
</evidence>
<dbReference type="InterPro" id="IPR029044">
    <property type="entry name" value="Nucleotide-diphossugar_trans"/>
</dbReference>
<reference evidence="9" key="1">
    <citation type="submission" date="2017-05" db="EMBL/GenBank/DDBJ databases">
        <authorList>
            <person name="Papadimitriou K."/>
        </authorList>
    </citation>
    <scope>NUCLEOTIDE SEQUENCE [LARGE SCALE GENOMIC DNA]</scope>
    <source>
        <strain evidence="9">ACA-DC 3411</strain>
    </source>
</reference>
<dbReference type="AlphaFoldDB" id="A0A1Y6K4A8"/>
<dbReference type="SUPFAM" id="SSF53448">
    <property type="entry name" value="Nucleotide-diphospho-sugar transferases"/>
    <property type="match status" value="1"/>
</dbReference>
<organism evidence="8 9">
    <name type="scientific">Levilactobacillus zymae</name>
    <dbReference type="NCBI Taxonomy" id="267363"/>
    <lineage>
        <taxon>Bacteria</taxon>
        <taxon>Bacillati</taxon>
        <taxon>Bacillota</taxon>
        <taxon>Bacilli</taxon>
        <taxon>Lactobacillales</taxon>
        <taxon>Lactobacillaceae</taxon>
        <taxon>Levilactobacillus</taxon>
    </lineage>
</organism>
<protein>
    <submittedName>
        <fullName evidence="8">Glycosyl transferase, family 2</fullName>
    </submittedName>
</protein>
<dbReference type="Pfam" id="PF04138">
    <property type="entry name" value="GtrA_DPMS_TM"/>
    <property type="match status" value="1"/>
</dbReference>
<feature type="transmembrane region" description="Helical" evidence="5">
    <location>
        <begin position="325"/>
        <end position="349"/>
    </location>
</feature>
<dbReference type="InterPro" id="IPR007267">
    <property type="entry name" value="GtrA_DPMS_TM"/>
</dbReference>
<keyword evidence="2 5" id="KW-0812">Transmembrane</keyword>
<dbReference type="Pfam" id="PF00535">
    <property type="entry name" value="Glycos_transf_2"/>
    <property type="match status" value="1"/>
</dbReference>
<sequence>MQNFGILIPALDPDEKLIALLRQLLASQQAVTSIVVVDDGSDAAHQAIFTQLQQLSDDRLHLLRHTHNQGKGAALKTGFRYYLDHAQTAPVAGIATMDADGQHTVAALEKCLRLATGRPHDLIIGARQFTGDIPWRSRFGNVLTDNLVRVLTHQTISDTQTGLRVIPLDYVRTALDFPGDRFEFEFDMLLEAKKHHVTISEQPIPTIYLDGNASSHFRVIRDSLAIYARFFKFAASGLVSFIIDIGLFSVLMLLLNQNQSLRAIMVATVFARAVSSIVNYLVNRHVVFDNAGEQTLLKYVALLIVQTLASGYLTHGLTLVLGTVWQSALAPTVAKLAGDFCLFLVSYYIQNNLIFKRRSHVE</sequence>
<feature type="transmembrane region" description="Helical" evidence="5">
    <location>
        <begin position="230"/>
        <end position="255"/>
    </location>
</feature>
<evidence type="ECO:0000256" key="2">
    <source>
        <dbReference type="ARBA" id="ARBA00022692"/>
    </source>
</evidence>
<feature type="transmembrane region" description="Helical" evidence="5">
    <location>
        <begin position="295"/>
        <end position="313"/>
    </location>
</feature>
<feature type="domain" description="Glycosyltransferase 2-like" evidence="6">
    <location>
        <begin position="7"/>
        <end position="136"/>
    </location>
</feature>
<evidence type="ECO:0000256" key="4">
    <source>
        <dbReference type="ARBA" id="ARBA00023136"/>
    </source>
</evidence>
<evidence type="ECO:0000256" key="1">
    <source>
        <dbReference type="ARBA" id="ARBA00004141"/>
    </source>
</evidence>
<evidence type="ECO:0000259" key="7">
    <source>
        <dbReference type="Pfam" id="PF04138"/>
    </source>
</evidence>
<dbReference type="GO" id="GO:0000271">
    <property type="term" value="P:polysaccharide biosynthetic process"/>
    <property type="evidence" value="ECO:0007669"/>
    <property type="project" value="InterPro"/>
</dbReference>
<dbReference type="InterPro" id="IPR001173">
    <property type="entry name" value="Glyco_trans_2-like"/>
</dbReference>
<dbReference type="GO" id="GO:0016740">
    <property type="term" value="F:transferase activity"/>
    <property type="evidence" value="ECO:0007669"/>
    <property type="project" value="UniProtKB-KW"/>
</dbReference>
<keyword evidence="8" id="KW-0808">Transferase</keyword>
<name>A0A1Y6K4A8_9LACO</name>
<evidence type="ECO:0000256" key="5">
    <source>
        <dbReference type="SAM" id="Phobius"/>
    </source>
</evidence>
<evidence type="ECO:0000313" key="9">
    <source>
        <dbReference type="Proteomes" id="UP000195412"/>
    </source>
</evidence>
<evidence type="ECO:0000313" key="8">
    <source>
        <dbReference type="EMBL" id="SMS15384.1"/>
    </source>
</evidence>
<dbReference type="Proteomes" id="UP000195412">
    <property type="component" value="Chromosome I"/>
</dbReference>
<dbReference type="PANTHER" id="PTHR10859">
    <property type="entry name" value="GLYCOSYL TRANSFERASE"/>
    <property type="match status" value="1"/>
</dbReference>
<gene>
    <name evidence="8" type="ORF">LZ3411_2334</name>
</gene>
<dbReference type="PANTHER" id="PTHR10859:SF114">
    <property type="entry name" value="DOLICHOL-PHOSPHATE MANNOSYLTRANSFERASE"/>
    <property type="match status" value="1"/>
</dbReference>